<dbReference type="Gene3D" id="1.25.40.10">
    <property type="entry name" value="Tetratricopeptide repeat domain"/>
    <property type="match status" value="1"/>
</dbReference>
<dbReference type="SUPFAM" id="SSF48452">
    <property type="entry name" value="TPR-like"/>
    <property type="match status" value="1"/>
</dbReference>
<dbReference type="InterPro" id="IPR011990">
    <property type="entry name" value="TPR-like_helical_dom_sf"/>
</dbReference>
<organism evidence="1">
    <name type="scientific">marine sediment metagenome</name>
    <dbReference type="NCBI Taxonomy" id="412755"/>
    <lineage>
        <taxon>unclassified sequences</taxon>
        <taxon>metagenomes</taxon>
        <taxon>ecological metagenomes</taxon>
    </lineage>
</organism>
<sequence>MFVICMIQYKKYMYDQAILDFNKAIEIDPEYAMAYCNRGFAYAGKG</sequence>
<dbReference type="EMBL" id="BARS01018966">
    <property type="protein sequence ID" value="GAF86486.1"/>
    <property type="molecule type" value="Genomic_DNA"/>
</dbReference>
<protein>
    <submittedName>
        <fullName evidence="1">Uncharacterized protein</fullName>
    </submittedName>
</protein>
<reference evidence="1" key="1">
    <citation type="journal article" date="2014" name="Front. Microbiol.">
        <title>High frequency of phylogenetically diverse reductive dehalogenase-homologous genes in deep subseafloor sedimentary metagenomes.</title>
        <authorList>
            <person name="Kawai M."/>
            <person name="Futagami T."/>
            <person name="Toyoda A."/>
            <person name="Takaki Y."/>
            <person name="Nishi S."/>
            <person name="Hori S."/>
            <person name="Arai W."/>
            <person name="Tsubouchi T."/>
            <person name="Morono Y."/>
            <person name="Uchiyama I."/>
            <person name="Ito T."/>
            <person name="Fujiyama A."/>
            <person name="Inagaki F."/>
            <person name="Takami H."/>
        </authorList>
    </citation>
    <scope>NUCLEOTIDE SEQUENCE</scope>
    <source>
        <strain evidence="1">Expedition CK06-06</strain>
    </source>
</reference>
<dbReference type="AlphaFoldDB" id="X0TGU4"/>
<evidence type="ECO:0000313" key="1">
    <source>
        <dbReference type="EMBL" id="GAF86486.1"/>
    </source>
</evidence>
<feature type="non-terminal residue" evidence="1">
    <location>
        <position position="46"/>
    </location>
</feature>
<name>X0TGU4_9ZZZZ</name>
<accession>X0TGU4</accession>
<comment type="caution">
    <text evidence="1">The sequence shown here is derived from an EMBL/GenBank/DDBJ whole genome shotgun (WGS) entry which is preliminary data.</text>
</comment>
<dbReference type="Pfam" id="PF13414">
    <property type="entry name" value="TPR_11"/>
    <property type="match status" value="1"/>
</dbReference>
<gene>
    <name evidence="1" type="ORF">S01H1_30787</name>
</gene>
<proteinExistence type="predicted"/>